<dbReference type="EMBL" id="CAJJDP010000072">
    <property type="protein sequence ID" value="CAD8179784.1"/>
    <property type="molecule type" value="Genomic_DNA"/>
</dbReference>
<evidence type="ECO:0000313" key="2">
    <source>
        <dbReference type="Proteomes" id="UP000683925"/>
    </source>
</evidence>
<organism evidence="1 2">
    <name type="scientific">Paramecium octaurelia</name>
    <dbReference type="NCBI Taxonomy" id="43137"/>
    <lineage>
        <taxon>Eukaryota</taxon>
        <taxon>Sar</taxon>
        <taxon>Alveolata</taxon>
        <taxon>Ciliophora</taxon>
        <taxon>Intramacronucleata</taxon>
        <taxon>Oligohymenophorea</taxon>
        <taxon>Peniculida</taxon>
        <taxon>Parameciidae</taxon>
        <taxon>Paramecium</taxon>
    </lineage>
</organism>
<proteinExistence type="predicted"/>
<accession>A0A8S1VQI7</accession>
<comment type="caution">
    <text evidence="1">The sequence shown here is derived from an EMBL/GenBank/DDBJ whole genome shotgun (WGS) entry which is preliminary data.</text>
</comment>
<sequence length="113" mass="13467">MEQNIAPAQFIFWQSVIIIMHIQQLVQNYVYISSFSKIGFLPQQVPLPVEIQVFLRQYKYLPSPEDFPSTTDSFSSKFQPHLLITLYYYYNLCKISSHFFFYKAIQYFIIISS</sequence>
<evidence type="ECO:0000313" key="1">
    <source>
        <dbReference type="EMBL" id="CAD8179784.1"/>
    </source>
</evidence>
<dbReference type="Proteomes" id="UP000683925">
    <property type="component" value="Unassembled WGS sequence"/>
</dbReference>
<reference evidence="1" key="1">
    <citation type="submission" date="2021-01" db="EMBL/GenBank/DDBJ databases">
        <authorList>
            <consortium name="Genoscope - CEA"/>
            <person name="William W."/>
        </authorList>
    </citation>
    <scope>NUCLEOTIDE SEQUENCE</scope>
</reference>
<protein>
    <submittedName>
        <fullName evidence="1">Uncharacterized protein</fullName>
    </submittedName>
</protein>
<keyword evidence="2" id="KW-1185">Reference proteome</keyword>
<gene>
    <name evidence="1" type="ORF">POCTA_138.1.T0730214</name>
</gene>
<dbReference type="AlphaFoldDB" id="A0A8S1VQI7"/>
<name>A0A8S1VQI7_PAROT</name>